<sequence length="380" mass="42762">MQLLKSVGLFFIQPLFWAGILMTLISYQLRLKNERRNFRIAIDRDFYEARHFIKHGLLFLVLGSLFALILGLSLPTQTLVLYQILAVVTLLFINVGDLSLAALLVTGIVTFVLSETPVGSEASWGSYILPHDLGPRFGSAILLLTAILALFQAFLARENKTDWFSPKIFAGKRGRRIAGYTWREFTVFPLIMFIPGMNFDSWQQWLDPSQYLTHFMVVPLFVGAFCKIYKQQPKEALHLRQRQSYLTAFLAGLLAVVAYFVPVVGFYGIAGLLLVLVAQAFSRLKADHDAKRWYVETSEGVRIVAVKPETPAAKMKLEVGDIILECNGIKVATGDELYEALQKSPAYCRLKVKNFEGELKLAESAIYADSPHEIGLVLFE</sequence>
<evidence type="ECO:0000313" key="4">
    <source>
        <dbReference type="EMBL" id="TGY57262.1"/>
    </source>
</evidence>
<name>A0A4Q2AZP0_9LACO</name>
<feature type="domain" description="PDZ" evidence="2">
    <location>
        <begin position="300"/>
        <end position="356"/>
    </location>
</feature>
<dbReference type="InterPro" id="IPR041489">
    <property type="entry name" value="PDZ_6"/>
</dbReference>
<dbReference type="Proteomes" id="UP000289316">
    <property type="component" value="Unassembled WGS sequence"/>
</dbReference>
<dbReference type="SUPFAM" id="SSF50156">
    <property type="entry name" value="PDZ domain-like"/>
    <property type="match status" value="1"/>
</dbReference>
<evidence type="ECO:0000313" key="3">
    <source>
        <dbReference type="EMBL" id="RXV75515.1"/>
    </source>
</evidence>
<dbReference type="Gene3D" id="2.30.42.10">
    <property type="match status" value="1"/>
</dbReference>
<comment type="caution">
    <text evidence="3">The sequence shown here is derived from an EMBL/GenBank/DDBJ whole genome shotgun (WGS) entry which is preliminary data.</text>
</comment>
<dbReference type="EMBL" id="QZFR01000002">
    <property type="protein sequence ID" value="RXV75515.1"/>
    <property type="molecule type" value="Genomic_DNA"/>
</dbReference>
<feature type="transmembrane region" description="Helical" evidence="1">
    <location>
        <begin position="7"/>
        <end position="29"/>
    </location>
</feature>
<keyword evidence="1" id="KW-0472">Membrane</keyword>
<evidence type="ECO:0000256" key="1">
    <source>
        <dbReference type="SAM" id="Phobius"/>
    </source>
</evidence>
<dbReference type="Proteomes" id="UP000306855">
    <property type="component" value="Unassembled WGS sequence"/>
</dbReference>
<dbReference type="EMBL" id="SRYK01000002">
    <property type="protein sequence ID" value="TGY57262.1"/>
    <property type="molecule type" value="Genomic_DNA"/>
</dbReference>
<dbReference type="SMART" id="SM00228">
    <property type="entry name" value="PDZ"/>
    <property type="match status" value="1"/>
</dbReference>
<accession>A0A4Q2AZP0</accession>
<dbReference type="InterPro" id="IPR001478">
    <property type="entry name" value="PDZ"/>
</dbReference>
<feature type="transmembrane region" description="Helical" evidence="1">
    <location>
        <begin position="211"/>
        <end position="230"/>
    </location>
</feature>
<dbReference type="AlphaFoldDB" id="A0A4Q2AZP0"/>
<dbReference type="RefSeq" id="WP_004048307.1">
    <property type="nucleotide sequence ID" value="NZ_CABIVU010000001.1"/>
</dbReference>
<gene>
    <name evidence="3" type="ORF">D6C19_00530</name>
    <name evidence="4" type="ORF">E5340_00945</name>
</gene>
<proteinExistence type="predicted"/>
<dbReference type="PROSITE" id="PS50106">
    <property type="entry name" value="PDZ"/>
    <property type="match status" value="1"/>
</dbReference>
<reference evidence="4 6" key="2">
    <citation type="submission" date="2019-04" db="EMBL/GenBank/DDBJ databases">
        <title>Microbes associate with the intestines of laboratory mice.</title>
        <authorList>
            <person name="Navarre W."/>
            <person name="Wong E."/>
            <person name="Huang K."/>
            <person name="Tropini C."/>
            <person name="Ng K."/>
            <person name="Yu B."/>
        </authorList>
    </citation>
    <scope>NUCLEOTIDE SEQUENCE [LARGE SCALE GENOMIC DNA]</scope>
    <source>
        <strain evidence="4 6">NM26_J9</strain>
    </source>
</reference>
<protein>
    <submittedName>
        <fullName evidence="3">PDZ domain-containing protein</fullName>
    </submittedName>
</protein>
<evidence type="ECO:0000313" key="6">
    <source>
        <dbReference type="Proteomes" id="UP000306855"/>
    </source>
</evidence>
<dbReference type="InterPro" id="IPR036034">
    <property type="entry name" value="PDZ_sf"/>
</dbReference>
<evidence type="ECO:0000313" key="5">
    <source>
        <dbReference type="Proteomes" id="UP000289316"/>
    </source>
</evidence>
<feature type="transmembrane region" description="Helical" evidence="1">
    <location>
        <begin position="177"/>
        <end position="199"/>
    </location>
</feature>
<feature type="transmembrane region" description="Helical" evidence="1">
    <location>
        <begin position="242"/>
        <end position="260"/>
    </location>
</feature>
<reference evidence="3 5" key="1">
    <citation type="submission" date="2018-09" db="EMBL/GenBank/DDBJ databases">
        <title>Murine metabolic-syndrome-specific gut microbial biobank.</title>
        <authorList>
            <person name="Liu C."/>
        </authorList>
    </citation>
    <scope>NUCLEOTIDE SEQUENCE [LARGE SCALE GENOMIC DNA]</scope>
    <source>
        <strain evidence="3 5">C-30</strain>
    </source>
</reference>
<keyword evidence="1" id="KW-0812">Transmembrane</keyword>
<feature type="transmembrane region" description="Helical" evidence="1">
    <location>
        <begin position="52"/>
        <end position="72"/>
    </location>
</feature>
<evidence type="ECO:0000259" key="2">
    <source>
        <dbReference type="PROSITE" id="PS50106"/>
    </source>
</evidence>
<feature type="transmembrane region" description="Helical" evidence="1">
    <location>
        <begin position="133"/>
        <end position="156"/>
    </location>
</feature>
<feature type="transmembrane region" description="Helical" evidence="1">
    <location>
        <begin position="84"/>
        <end position="113"/>
    </location>
</feature>
<dbReference type="OrthoDB" id="198399at2"/>
<dbReference type="Pfam" id="PF17820">
    <property type="entry name" value="PDZ_6"/>
    <property type="match status" value="1"/>
</dbReference>
<keyword evidence="1" id="KW-1133">Transmembrane helix</keyword>
<organism evidence="3 5">
    <name type="scientific">Ligilactobacillus murinus</name>
    <dbReference type="NCBI Taxonomy" id="1622"/>
    <lineage>
        <taxon>Bacteria</taxon>
        <taxon>Bacillati</taxon>
        <taxon>Bacillota</taxon>
        <taxon>Bacilli</taxon>
        <taxon>Lactobacillales</taxon>
        <taxon>Lactobacillaceae</taxon>
        <taxon>Ligilactobacillus</taxon>
    </lineage>
</organism>